<feature type="transmembrane region" description="Helical" evidence="1">
    <location>
        <begin position="172"/>
        <end position="190"/>
    </location>
</feature>
<dbReference type="Gene3D" id="2.40.50.120">
    <property type="match status" value="1"/>
</dbReference>
<dbReference type="RefSeq" id="WP_141437174.1">
    <property type="nucleotide sequence ID" value="NZ_OBQI01000006.1"/>
</dbReference>
<protein>
    <recommendedName>
        <fullName evidence="5">Tissue inhibitor of metalloproteinase</fullName>
    </recommendedName>
</protein>
<dbReference type="Proteomes" id="UP000219435">
    <property type="component" value="Unassembled WGS sequence"/>
</dbReference>
<name>A0A285VCB2_9ACTN</name>
<keyword evidence="2" id="KW-0732">Signal</keyword>
<reference evidence="4" key="1">
    <citation type="submission" date="2017-08" db="EMBL/GenBank/DDBJ databases">
        <authorList>
            <person name="Varghese N."/>
            <person name="Submissions S."/>
        </authorList>
    </citation>
    <scope>NUCLEOTIDE SEQUENCE [LARGE SCALE GENOMIC DNA]</scope>
    <source>
        <strain evidence="4">DSM 4725</strain>
    </source>
</reference>
<organism evidence="3 4">
    <name type="scientific">Blastococcus aggregatus</name>
    <dbReference type="NCBI Taxonomy" id="38502"/>
    <lineage>
        <taxon>Bacteria</taxon>
        <taxon>Bacillati</taxon>
        <taxon>Actinomycetota</taxon>
        <taxon>Actinomycetes</taxon>
        <taxon>Geodermatophilales</taxon>
        <taxon>Geodermatophilaceae</taxon>
        <taxon>Blastococcus</taxon>
    </lineage>
</organism>
<evidence type="ECO:0000313" key="4">
    <source>
        <dbReference type="Proteomes" id="UP000219435"/>
    </source>
</evidence>
<gene>
    <name evidence="3" type="ORF">SAMN05660748_3827</name>
</gene>
<dbReference type="AlphaFoldDB" id="A0A285VCB2"/>
<proteinExistence type="predicted"/>
<feature type="signal peptide" evidence="2">
    <location>
        <begin position="1"/>
        <end position="27"/>
    </location>
</feature>
<keyword evidence="1" id="KW-0472">Membrane</keyword>
<evidence type="ECO:0000256" key="1">
    <source>
        <dbReference type="SAM" id="Phobius"/>
    </source>
</evidence>
<accession>A0A285VCB2</accession>
<evidence type="ECO:0008006" key="5">
    <source>
        <dbReference type="Google" id="ProtNLM"/>
    </source>
</evidence>
<keyword evidence="1" id="KW-0812">Transmembrane</keyword>
<sequence>MRRPAVVLLLGALLGAVGIWVAAPAQACDCSTGTTAESAEWADAVFTGRLVDSRKGPPGRWGNVPTVLVFAVDTVVKGDVLERQEIVTSSDSGSCGVFLSGSGPFAVFGTRADDVSGLFTLEPDQFAINQCDGTGALTPALQAQLDALPGTLPGTGPASAPTDVSDDRTGPVLAGAVGLAALGAAAVLVLRRRRVPVPRTENAIDASGPP</sequence>
<keyword evidence="1" id="KW-1133">Transmembrane helix</keyword>
<evidence type="ECO:0000313" key="3">
    <source>
        <dbReference type="EMBL" id="SOC51729.1"/>
    </source>
</evidence>
<dbReference type="OrthoDB" id="5197156at2"/>
<evidence type="ECO:0000256" key="2">
    <source>
        <dbReference type="SAM" id="SignalP"/>
    </source>
</evidence>
<feature type="chain" id="PRO_5012176743" description="Tissue inhibitor of metalloproteinase" evidence="2">
    <location>
        <begin position="28"/>
        <end position="210"/>
    </location>
</feature>
<keyword evidence="4" id="KW-1185">Reference proteome</keyword>
<dbReference type="EMBL" id="OBQI01000006">
    <property type="protein sequence ID" value="SOC51729.1"/>
    <property type="molecule type" value="Genomic_DNA"/>
</dbReference>
<dbReference type="InterPro" id="IPR008993">
    <property type="entry name" value="TIMP-like_OB-fold"/>
</dbReference>